<evidence type="ECO:0000256" key="2">
    <source>
        <dbReference type="SAM" id="MobiDB-lite"/>
    </source>
</evidence>
<dbReference type="InterPro" id="IPR009057">
    <property type="entry name" value="Homeodomain-like_sf"/>
</dbReference>
<feature type="compositionally biased region" description="Low complexity" evidence="2">
    <location>
        <begin position="622"/>
        <end position="632"/>
    </location>
</feature>
<dbReference type="InterPro" id="IPR018253">
    <property type="entry name" value="DnaJ_domain_CS"/>
</dbReference>
<dbReference type="GO" id="GO:0006450">
    <property type="term" value="P:regulation of translational fidelity"/>
    <property type="evidence" value="ECO:0007669"/>
    <property type="project" value="InterPro"/>
</dbReference>
<dbReference type="SUPFAM" id="SSF46689">
    <property type="entry name" value="Homeodomain-like"/>
    <property type="match status" value="1"/>
</dbReference>
<feature type="coiled-coil region" evidence="1">
    <location>
        <begin position="295"/>
        <end position="343"/>
    </location>
</feature>
<evidence type="ECO:0000259" key="4">
    <source>
        <dbReference type="PROSITE" id="PS50090"/>
    </source>
</evidence>
<keyword evidence="6" id="KW-1185">Reference proteome</keyword>
<evidence type="ECO:0000259" key="3">
    <source>
        <dbReference type="PROSITE" id="PS50076"/>
    </source>
</evidence>
<keyword evidence="1" id="KW-0175">Coiled coil</keyword>
<dbReference type="EMBL" id="JAGTXO010000035">
    <property type="protein sequence ID" value="KAG8460084.1"/>
    <property type="molecule type" value="Genomic_DNA"/>
</dbReference>
<dbReference type="InterPro" id="IPR036869">
    <property type="entry name" value="J_dom_sf"/>
</dbReference>
<dbReference type="OMA" id="XKAMVLK"/>
<feature type="region of interest" description="Disordered" evidence="2">
    <location>
        <begin position="537"/>
        <end position="632"/>
    </location>
</feature>
<dbReference type="CDD" id="cd00167">
    <property type="entry name" value="SANT"/>
    <property type="match status" value="1"/>
</dbReference>
<sequence>MSPHVVTLALPAWTAGSEEACATLSGWPLEECDVLILPSAAAHAEGSPAAAGDDESDADGGERGGAHAGQPGEDPYALLGLAGKRWTATQEDIRSAYRRLILRCHPDKRHEYVKEAGEATLGEEEANARFRALQAAFETLSDPKKRREFDSSDDFDGTTPRVPLPPSADFFETYGVVFERYSRWSERRPVPQLGSAQSEWAQVAAFYNFWYDFRSWRVFCQQDEHDTSEAEFRDERRWMERQNDKARAALKREESARIAKLVEDAYSQDPRVRAHLVEEKVQRDAAKQAAAGRSRREADERAARAAAEAAAADEARRAQAEEAANKRKAKERERDALRKLRARVRALGAPLDGGPSQTALAVACAELRAPELAELGGALEAAGNDVRALAALVDAAAAPILRAAGVPLTSRPPAASDGPSAAGGGGSGGGGSGGGSGSGGGDGGSGSGSGLLLQGKKERVWSSEELALLQKGSVKFPAGIQERWARVAEYINDGTGGSAALTEKLVTEQVKTMRRQLTAPAVARAADKAEAHAAAAAACGNGGAQPQPTPKGAQPQPTPKGAQLPPTTTTTTTAAGEADEASWELAQPAPAAVTAAAPAAPQPPAQRGGGGGGAGGAPPAPAAAAARPAAPADAATAAEHAVAAGDWSAPQQAALEAALKAVGKKADDRWDKVAEFVPGKDKAQCQARFKYLAALVSAKKQAGGQAR</sequence>
<feature type="compositionally biased region" description="Low complexity" evidence="2">
    <location>
        <begin position="586"/>
        <end position="599"/>
    </location>
</feature>
<feature type="region of interest" description="Disordered" evidence="2">
    <location>
        <begin position="45"/>
        <end position="74"/>
    </location>
</feature>
<proteinExistence type="predicted"/>
<dbReference type="OrthoDB" id="1690618at2759"/>
<dbReference type="PROSITE" id="PS00636">
    <property type="entry name" value="DNAJ_1"/>
    <property type="match status" value="1"/>
</dbReference>
<comment type="caution">
    <text evidence="5">The sequence shown here is derived from an EMBL/GenBank/DDBJ whole genome shotgun (WGS) entry which is preliminary data.</text>
</comment>
<name>A0A8J5XG10_DIALT</name>
<dbReference type="Pfam" id="PF21884">
    <property type="entry name" value="ZUO1-like_ZHD"/>
    <property type="match status" value="1"/>
</dbReference>
<dbReference type="GO" id="GO:0030544">
    <property type="term" value="F:Hsp70 protein binding"/>
    <property type="evidence" value="ECO:0007669"/>
    <property type="project" value="InterPro"/>
</dbReference>
<dbReference type="InterPro" id="IPR044634">
    <property type="entry name" value="Zuotin/DnaJC2"/>
</dbReference>
<gene>
    <name evidence="5" type="ORF">KFE25_014229</name>
</gene>
<dbReference type="GO" id="GO:0051083">
    <property type="term" value="P:'de novo' cotranslational protein folding"/>
    <property type="evidence" value="ECO:0007669"/>
    <property type="project" value="InterPro"/>
</dbReference>
<dbReference type="Proteomes" id="UP000751190">
    <property type="component" value="Unassembled WGS sequence"/>
</dbReference>
<dbReference type="PRINTS" id="PR00625">
    <property type="entry name" value="JDOMAIN"/>
</dbReference>
<feature type="compositionally biased region" description="Gly residues" evidence="2">
    <location>
        <begin position="607"/>
        <end position="616"/>
    </location>
</feature>
<feature type="region of interest" description="Disordered" evidence="2">
    <location>
        <begin position="407"/>
        <end position="452"/>
    </location>
</feature>
<feature type="domain" description="J" evidence="3">
    <location>
        <begin position="74"/>
        <end position="153"/>
    </location>
</feature>
<dbReference type="InterPro" id="IPR054076">
    <property type="entry name" value="ZUO1-like_ZHD"/>
</dbReference>
<accession>A0A8J5XG10</accession>
<dbReference type="GO" id="GO:0005829">
    <property type="term" value="C:cytosol"/>
    <property type="evidence" value="ECO:0007669"/>
    <property type="project" value="TreeGrafter"/>
</dbReference>
<organism evidence="5 6">
    <name type="scientific">Diacronema lutheri</name>
    <name type="common">Unicellular marine alga</name>
    <name type="synonym">Monochrysis lutheri</name>
    <dbReference type="NCBI Taxonomy" id="2081491"/>
    <lineage>
        <taxon>Eukaryota</taxon>
        <taxon>Haptista</taxon>
        <taxon>Haptophyta</taxon>
        <taxon>Pavlovophyceae</taxon>
        <taxon>Pavlovales</taxon>
        <taxon>Pavlovaceae</taxon>
        <taxon>Diacronema</taxon>
    </lineage>
</organism>
<dbReference type="SMART" id="SM00271">
    <property type="entry name" value="DnaJ"/>
    <property type="match status" value="1"/>
</dbReference>
<dbReference type="PROSITE" id="PS50076">
    <property type="entry name" value="DNAJ_2"/>
    <property type="match status" value="1"/>
</dbReference>
<evidence type="ECO:0008006" key="7">
    <source>
        <dbReference type="Google" id="ProtNLM"/>
    </source>
</evidence>
<dbReference type="Pfam" id="PF00226">
    <property type="entry name" value="DnaJ"/>
    <property type="match status" value="1"/>
</dbReference>
<dbReference type="InterPro" id="IPR001005">
    <property type="entry name" value="SANT/Myb"/>
</dbReference>
<dbReference type="Gene3D" id="1.10.10.60">
    <property type="entry name" value="Homeodomain-like"/>
    <property type="match status" value="2"/>
</dbReference>
<dbReference type="SUPFAM" id="SSF46565">
    <property type="entry name" value="Chaperone J-domain"/>
    <property type="match status" value="1"/>
</dbReference>
<dbReference type="SMART" id="SM00717">
    <property type="entry name" value="SANT"/>
    <property type="match status" value="2"/>
</dbReference>
<dbReference type="Pfam" id="PF23082">
    <property type="entry name" value="Myb_DNA-binding_2"/>
    <property type="match status" value="1"/>
</dbReference>
<protein>
    <recommendedName>
        <fullName evidence="7">DnaJ homolog subfamily C member 2</fullName>
    </recommendedName>
</protein>
<feature type="domain" description="Myb-like" evidence="4">
    <location>
        <begin position="639"/>
        <end position="693"/>
    </location>
</feature>
<dbReference type="Gene3D" id="1.10.287.110">
    <property type="entry name" value="DnaJ domain"/>
    <property type="match status" value="1"/>
</dbReference>
<evidence type="ECO:0000313" key="6">
    <source>
        <dbReference type="Proteomes" id="UP000751190"/>
    </source>
</evidence>
<dbReference type="GO" id="GO:0043022">
    <property type="term" value="F:ribosome binding"/>
    <property type="evidence" value="ECO:0007669"/>
    <property type="project" value="InterPro"/>
</dbReference>
<dbReference type="PANTHER" id="PTHR43999">
    <property type="entry name" value="DNAJ HOMOLOG SUBFAMILY C MEMBER 2"/>
    <property type="match status" value="1"/>
</dbReference>
<dbReference type="PANTHER" id="PTHR43999:SF1">
    <property type="entry name" value="DNAJ HOMOLOG SUBFAMILY C MEMBER 2"/>
    <property type="match status" value="1"/>
</dbReference>
<evidence type="ECO:0000256" key="1">
    <source>
        <dbReference type="SAM" id="Coils"/>
    </source>
</evidence>
<dbReference type="PROSITE" id="PS50090">
    <property type="entry name" value="MYB_LIKE"/>
    <property type="match status" value="1"/>
</dbReference>
<dbReference type="CDD" id="cd06257">
    <property type="entry name" value="DnaJ"/>
    <property type="match status" value="1"/>
</dbReference>
<feature type="compositionally biased region" description="Gly residues" evidence="2">
    <location>
        <begin position="421"/>
        <end position="449"/>
    </location>
</feature>
<dbReference type="InterPro" id="IPR001623">
    <property type="entry name" value="DnaJ_domain"/>
</dbReference>
<evidence type="ECO:0000313" key="5">
    <source>
        <dbReference type="EMBL" id="KAG8460084.1"/>
    </source>
</evidence>
<dbReference type="AlphaFoldDB" id="A0A8J5XG10"/>
<reference evidence="5" key="1">
    <citation type="submission" date="2021-05" db="EMBL/GenBank/DDBJ databases">
        <title>The genome of the haptophyte Pavlova lutheri (Diacronema luteri, Pavlovales) - a model for lipid biosynthesis in eukaryotic algae.</title>
        <authorList>
            <person name="Hulatt C.J."/>
            <person name="Posewitz M.C."/>
        </authorList>
    </citation>
    <scope>NUCLEOTIDE SEQUENCE</scope>
    <source>
        <strain evidence="5">NIVA-4/92</strain>
    </source>
</reference>